<dbReference type="EMBL" id="CAJOBH010242476">
    <property type="protein sequence ID" value="CAF5114064.1"/>
    <property type="molecule type" value="Genomic_DNA"/>
</dbReference>
<dbReference type="Proteomes" id="UP000676336">
    <property type="component" value="Unassembled WGS sequence"/>
</dbReference>
<evidence type="ECO:0000256" key="1">
    <source>
        <dbReference type="SAM" id="Coils"/>
    </source>
</evidence>
<dbReference type="EMBL" id="CAJOBJ010343017">
    <property type="protein sequence ID" value="CAF5197364.1"/>
    <property type="molecule type" value="Genomic_DNA"/>
</dbReference>
<dbReference type="InterPro" id="IPR014751">
    <property type="entry name" value="XRCC4-like_C"/>
</dbReference>
<proteinExistence type="predicted"/>
<evidence type="ECO:0000313" key="4">
    <source>
        <dbReference type="EMBL" id="CAF5197364.1"/>
    </source>
</evidence>
<keyword evidence="1" id="KW-0175">Coiled coil</keyword>
<protein>
    <submittedName>
        <fullName evidence="4">Uncharacterized protein</fullName>
    </submittedName>
</protein>
<dbReference type="Proteomes" id="UP000681967">
    <property type="component" value="Unassembled WGS sequence"/>
</dbReference>
<organism evidence="4 5">
    <name type="scientific">Rotaria magnacalcarata</name>
    <dbReference type="NCBI Taxonomy" id="392030"/>
    <lineage>
        <taxon>Eukaryota</taxon>
        <taxon>Metazoa</taxon>
        <taxon>Spiralia</taxon>
        <taxon>Gnathifera</taxon>
        <taxon>Rotifera</taxon>
        <taxon>Eurotatoria</taxon>
        <taxon>Bdelloidea</taxon>
        <taxon>Philodinida</taxon>
        <taxon>Philodinidae</taxon>
        <taxon>Rotaria</taxon>
    </lineage>
</organism>
<feature type="coiled-coil region" evidence="1">
    <location>
        <begin position="27"/>
        <end position="96"/>
    </location>
</feature>
<dbReference type="Proteomes" id="UP000681720">
    <property type="component" value="Unassembled WGS sequence"/>
</dbReference>
<dbReference type="Gene3D" id="1.20.5.370">
    <property type="match status" value="1"/>
</dbReference>
<comment type="caution">
    <text evidence="4">The sequence shown here is derived from an EMBL/GenBank/DDBJ whole genome shotgun (WGS) entry which is preliminary data.</text>
</comment>
<name>A0A8S3IGA9_9BILA</name>
<dbReference type="AlphaFoldDB" id="A0A8S3IGA9"/>
<dbReference type="SUPFAM" id="SSF90257">
    <property type="entry name" value="Myosin rod fragments"/>
    <property type="match status" value="1"/>
</dbReference>
<reference evidence="4" key="1">
    <citation type="submission" date="2021-02" db="EMBL/GenBank/DDBJ databases">
        <authorList>
            <person name="Nowell W R."/>
        </authorList>
    </citation>
    <scope>NUCLEOTIDE SEQUENCE</scope>
</reference>
<sequence>MQSQIEELEVRYKTDISRLKSKFQAEIDEIRHHYDSLKKVKAELENHLKKLQVGIKEVQDRLAEEQTLHETTRDALSAAEKRNGSLRGEIEELRVLFERSDKARKTTELELHDSEQRLAEVTSFANRAIAERKKFEADAIQYQGEIIDIRQELKIIDERVSLKFLYILTNRENNQLSN</sequence>
<evidence type="ECO:0000313" key="2">
    <source>
        <dbReference type="EMBL" id="CAF5114064.1"/>
    </source>
</evidence>
<accession>A0A8S3IGA9</accession>
<dbReference type="EMBL" id="CAJOBI010322105">
    <property type="protein sequence ID" value="CAF5186706.1"/>
    <property type="molecule type" value="Genomic_DNA"/>
</dbReference>
<evidence type="ECO:0000313" key="5">
    <source>
        <dbReference type="Proteomes" id="UP000681720"/>
    </source>
</evidence>
<gene>
    <name evidence="2" type="ORF">BYL167_LOCUS66116</name>
    <name evidence="4" type="ORF">GIL414_LOCUS75416</name>
    <name evidence="3" type="ORF">SMN809_LOCUS70741</name>
</gene>
<evidence type="ECO:0000313" key="3">
    <source>
        <dbReference type="EMBL" id="CAF5186706.1"/>
    </source>
</evidence>